<dbReference type="Proteomes" id="UP000256913">
    <property type="component" value="Unassembled WGS sequence"/>
</dbReference>
<accession>A0A3D9ZXF9</accession>
<dbReference type="RefSeq" id="WP_116073392.1">
    <property type="nucleotide sequence ID" value="NZ_BONB01000051.1"/>
</dbReference>
<organism evidence="1 2">
    <name type="scientific">Asanoa ferruginea</name>
    <dbReference type="NCBI Taxonomy" id="53367"/>
    <lineage>
        <taxon>Bacteria</taxon>
        <taxon>Bacillati</taxon>
        <taxon>Actinomycetota</taxon>
        <taxon>Actinomycetes</taxon>
        <taxon>Micromonosporales</taxon>
        <taxon>Micromonosporaceae</taxon>
        <taxon>Asanoa</taxon>
    </lineage>
</organism>
<evidence type="ECO:0000313" key="2">
    <source>
        <dbReference type="Proteomes" id="UP000256913"/>
    </source>
</evidence>
<gene>
    <name evidence="1" type="ORF">DFJ67_7345</name>
</gene>
<dbReference type="EMBL" id="QUMQ01000001">
    <property type="protein sequence ID" value="REG01265.1"/>
    <property type="molecule type" value="Genomic_DNA"/>
</dbReference>
<name>A0A3D9ZXF9_9ACTN</name>
<sequence>MPDLAALIVPAVSALLGVVTSQVWTSRQARTERVERNEQRLMIDRRQALARFLVALNRAIDETRNRVRTGNDADPRAGRDFGWADAYERKLELLLLLPEDGRVMVDDHIARAYRWRDAALATSDLDGVPVNEDLIQQLQIWTVYAGLGRRNPLSRRRD</sequence>
<reference evidence="1 2" key="1">
    <citation type="submission" date="2018-08" db="EMBL/GenBank/DDBJ databases">
        <title>Sequencing the genomes of 1000 actinobacteria strains.</title>
        <authorList>
            <person name="Klenk H.-P."/>
        </authorList>
    </citation>
    <scope>NUCLEOTIDE SEQUENCE [LARGE SCALE GENOMIC DNA]</scope>
    <source>
        <strain evidence="1 2">DSM 44099</strain>
    </source>
</reference>
<evidence type="ECO:0000313" key="1">
    <source>
        <dbReference type="EMBL" id="REG01265.1"/>
    </source>
</evidence>
<dbReference type="AlphaFoldDB" id="A0A3D9ZXF9"/>
<comment type="caution">
    <text evidence="1">The sequence shown here is derived from an EMBL/GenBank/DDBJ whole genome shotgun (WGS) entry which is preliminary data.</text>
</comment>
<proteinExistence type="predicted"/>
<keyword evidence="2" id="KW-1185">Reference proteome</keyword>
<protein>
    <submittedName>
        <fullName evidence="1">Uncharacterized protein</fullName>
    </submittedName>
</protein>